<feature type="transmembrane region" description="Helical" evidence="10">
    <location>
        <begin position="314"/>
        <end position="334"/>
    </location>
</feature>
<keyword evidence="4 10" id="KW-0812">Transmembrane</keyword>
<evidence type="ECO:0000256" key="1">
    <source>
        <dbReference type="ARBA" id="ARBA00004651"/>
    </source>
</evidence>
<dbReference type="GeneID" id="70126061"/>
<evidence type="ECO:0000256" key="6">
    <source>
        <dbReference type="ARBA" id="ARBA00022840"/>
    </source>
</evidence>
<feature type="transmembrane region" description="Helical" evidence="10">
    <location>
        <begin position="137"/>
        <end position="156"/>
    </location>
</feature>
<evidence type="ECO:0000259" key="12">
    <source>
        <dbReference type="PROSITE" id="PS50929"/>
    </source>
</evidence>
<keyword evidence="7 10" id="KW-1133">Transmembrane helix</keyword>
<evidence type="ECO:0000256" key="9">
    <source>
        <dbReference type="SAM" id="MobiDB-lite"/>
    </source>
</evidence>
<evidence type="ECO:0000256" key="10">
    <source>
        <dbReference type="SAM" id="Phobius"/>
    </source>
</evidence>
<keyword evidence="14" id="KW-1185">Reference proteome</keyword>
<keyword evidence="8 10" id="KW-0472">Membrane</keyword>
<feature type="transmembrane region" description="Helical" evidence="10">
    <location>
        <begin position="37"/>
        <end position="55"/>
    </location>
</feature>
<dbReference type="Proteomes" id="UP000758603">
    <property type="component" value="Unassembled WGS sequence"/>
</dbReference>
<feature type="domain" description="ABC transporter" evidence="11">
    <location>
        <begin position="1232"/>
        <end position="1465"/>
    </location>
</feature>
<dbReference type="SUPFAM" id="SSF52540">
    <property type="entry name" value="P-loop containing nucleoside triphosphate hydrolases"/>
    <property type="match status" value="2"/>
</dbReference>
<keyword evidence="2" id="KW-0813">Transport</keyword>
<feature type="transmembrane region" description="Helical" evidence="10">
    <location>
        <begin position="75"/>
        <end position="94"/>
    </location>
</feature>
<comment type="caution">
    <text evidence="13">The sequence shown here is derived from an EMBL/GenBank/DDBJ whole genome shotgun (WGS) entry which is preliminary data.</text>
</comment>
<dbReference type="InterPro" id="IPR050173">
    <property type="entry name" value="ABC_transporter_C-like"/>
</dbReference>
<comment type="subcellular location">
    <subcellularLocation>
        <location evidence="1">Cell membrane</location>
        <topology evidence="1">Multi-pass membrane protein</topology>
    </subcellularLocation>
</comment>
<dbReference type="PROSITE" id="PS50893">
    <property type="entry name" value="ABC_TRANSPORTER_2"/>
    <property type="match status" value="2"/>
</dbReference>
<dbReference type="InterPro" id="IPR036640">
    <property type="entry name" value="ABC1_TM_sf"/>
</dbReference>
<protein>
    <submittedName>
        <fullName evidence="13">P-loop containing nucleoside triphosphate hydrolase protein</fullName>
    </submittedName>
</protein>
<evidence type="ECO:0000313" key="14">
    <source>
        <dbReference type="Proteomes" id="UP000758603"/>
    </source>
</evidence>
<proteinExistence type="predicted"/>
<dbReference type="GO" id="GO:0140359">
    <property type="term" value="F:ABC-type transporter activity"/>
    <property type="evidence" value="ECO:0007669"/>
    <property type="project" value="InterPro"/>
</dbReference>
<dbReference type="CDD" id="cd18580">
    <property type="entry name" value="ABC_6TM_ABCC_D2"/>
    <property type="match status" value="1"/>
</dbReference>
<name>A0A9P8UWL3_9PEZI</name>
<feature type="transmembrane region" description="Helical" evidence="10">
    <location>
        <begin position="908"/>
        <end position="936"/>
    </location>
</feature>
<reference evidence="13" key="1">
    <citation type="journal article" date="2021" name="Nat. Commun.">
        <title>Genetic determinants of endophytism in the Arabidopsis root mycobiome.</title>
        <authorList>
            <person name="Mesny F."/>
            <person name="Miyauchi S."/>
            <person name="Thiergart T."/>
            <person name="Pickel B."/>
            <person name="Atanasova L."/>
            <person name="Karlsson M."/>
            <person name="Huettel B."/>
            <person name="Barry K.W."/>
            <person name="Haridas S."/>
            <person name="Chen C."/>
            <person name="Bauer D."/>
            <person name="Andreopoulos W."/>
            <person name="Pangilinan J."/>
            <person name="LaButti K."/>
            <person name="Riley R."/>
            <person name="Lipzen A."/>
            <person name="Clum A."/>
            <person name="Drula E."/>
            <person name="Henrissat B."/>
            <person name="Kohler A."/>
            <person name="Grigoriev I.V."/>
            <person name="Martin F.M."/>
            <person name="Hacquard S."/>
        </authorList>
    </citation>
    <scope>NUCLEOTIDE SEQUENCE</scope>
    <source>
        <strain evidence="13">MPI-SDFR-AT-0073</strain>
    </source>
</reference>
<keyword evidence="3" id="KW-1003">Cell membrane</keyword>
<feature type="region of interest" description="Disordered" evidence="9">
    <location>
        <begin position="574"/>
        <end position="594"/>
    </location>
</feature>
<dbReference type="PANTHER" id="PTHR24223:SF399">
    <property type="entry name" value="ABC TRANSPORTER ATNG"/>
    <property type="match status" value="1"/>
</dbReference>
<dbReference type="CDD" id="cd03244">
    <property type="entry name" value="ABCC_MRP_domain2"/>
    <property type="match status" value="1"/>
</dbReference>
<dbReference type="SMART" id="SM00382">
    <property type="entry name" value="AAA"/>
    <property type="match status" value="2"/>
</dbReference>
<dbReference type="GO" id="GO:0016887">
    <property type="term" value="F:ATP hydrolysis activity"/>
    <property type="evidence" value="ECO:0007669"/>
    <property type="project" value="InterPro"/>
</dbReference>
<dbReference type="OrthoDB" id="6500128at2759"/>
<dbReference type="Gene3D" id="1.20.1560.10">
    <property type="entry name" value="ABC transporter type 1, transmembrane domain"/>
    <property type="match status" value="2"/>
</dbReference>
<dbReference type="GO" id="GO:0005886">
    <property type="term" value="C:plasma membrane"/>
    <property type="evidence" value="ECO:0007669"/>
    <property type="project" value="UniProtKB-SubCell"/>
</dbReference>
<dbReference type="Pfam" id="PF00664">
    <property type="entry name" value="ABC_membrane"/>
    <property type="match status" value="2"/>
</dbReference>
<dbReference type="GO" id="GO:0005524">
    <property type="term" value="F:ATP binding"/>
    <property type="evidence" value="ECO:0007669"/>
    <property type="project" value="UniProtKB-KW"/>
</dbReference>
<keyword evidence="6" id="KW-0067">ATP-binding</keyword>
<feature type="transmembrane region" description="Helical" evidence="10">
    <location>
        <begin position="529"/>
        <end position="548"/>
    </location>
</feature>
<dbReference type="InterPro" id="IPR027417">
    <property type="entry name" value="P-loop_NTPase"/>
</dbReference>
<accession>A0A9P8UWL3</accession>
<feature type="domain" description="ABC transmembrane type-1" evidence="12">
    <location>
        <begin position="283"/>
        <end position="556"/>
    </location>
</feature>
<dbReference type="InterPro" id="IPR017871">
    <property type="entry name" value="ABC_transporter-like_CS"/>
</dbReference>
<feature type="transmembrane region" description="Helical" evidence="10">
    <location>
        <begin position="490"/>
        <end position="517"/>
    </location>
</feature>
<dbReference type="InterPro" id="IPR003593">
    <property type="entry name" value="AAA+_ATPase"/>
</dbReference>
<feature type="domain" description="ABC transmembrane type-1" evidence="12">
    <location>
        <begin position="910"/>
        <end position="1195"/>
    </location>
</feature>
<keyword evidence="13" id="KW-0378">Hydrolase</keyword>
<feature type="transmembrane region" description="Helical" evidence="10">
    <location>
        <begin position="106"/>
        <end position="125"/>
    </location>
</feature>
<dbReference type="InterPro" id="IPR056227">
    <property type="entry name" value="TMD0_ABC"/>
</dbReference>
<keyword evidence="5" id="KW-0547">Nucleotide-binding</keyword>
<dbReference type="Pfam" id="PF00005">
    <property type="entry name" value="ABC_tran"/>
    <property type="match status" value="2"/>
</dbReference>
<feature type="transmembrane region" description="Helical" evidence="10">
    <location>
        <begin position="399"/>
        <end position="429"/>
    </location>
</feature>
<dbReference type="RefSeq" id="XP_045963813.1">
    <property type="nucleotide sequence ID" value="XM_046097169.1"/>
</dbReference>
<dbReference type="InterPro" id="IPR011527">
    <property type="entry name" value="ABC1_TM_dom"/>
</dbReference>
<gene>
    <name evidence="13" type="ORF">BKA67DRAFT_508604</name>
</gene>
<dbReference type="Pfam" id="PF24357">
    <property type="entry name" value="TMD0_ABC"/>
    <property type="match status" value="1"/>
</dbReference>
<evidence type="ECO:0000259" key="11">
    <source>
        <dbReference type="PROSITE" id="PS50893"/>
    </source>
</evidence>
<feature type="compositionally biased region" description="Polar residues" evidence="9">
    <location>
        <begin position="580"/>
        <end position="589"/>
    </location>
</feature>
<dbReference type="FunFam" id="1.20.1560.10:FF:000055">
    <property type="entry name" value="ABC multidrug transporter (Eurofung)"/>
    <property type="match status" value="1"/>
</dbReference>
<evidence type="ECO:0000256" key="5">
    <source>
        <dbReference type="ARBA" id="ARBA00022741"/>
    </source>
</evidence>
<feature type="domain" description="ABC transporter" evidence="11">
    <location>
        <begin position="632"/>
        <end position="861"/>
    </location>
</feature>
<feature type="transmembrane region" description="Helical" evidence="10">
    <location>
        <begin position="270"/>
        <end position="294"/>
    </location>
</feature>
<dbReference type="EMBL" id="JAGPXC010000001">
    <property type="protein sequence ID" value="KAH6659682.1"/>
    <property type="molecule type" value="Genomic_DNA"/>
</dbReference>
<feature type="transmembrane region" description="Helical" evidence="10">
    <location>
        <begin position="1137"/>
        <end position="1158"/>
    </location>
</feature>
<feature type="transmembrane region" description="Helical" evidence="10">
    <location>
        <begin position="162"/>
        <end position="181"/>
    </location>
</feature>
<dbReference type="SUPFAM" id="SSF90123">
    <property type="entry name" value="ABC transporter transmembrane region"/>
    <property type="match status" value="2"/>
</dbReference>
<dbReference type="PROSITE" id="PS50929">
    <property type="entry name" value="ABC_TM1F"/>
    <property type="match status" value="2"/>
</dbReference>
<dbReference type="FunFam" id="1.20.1560.10:FF:000066">
    <property type="entry name" value="ABC multidrug transporter (Eurofung)"/>
    <property type="match status" value="1"/>
</dbReference>
<dbReference type="Gene3D" id="3.40.50.300">
    <property type="entry name" value="P-loop containing nucleotide triphosphate hydrolases"/>
    <property type="match status" value="2"/>
</dbReference>
<evidence type="ECO:0000256" key="7">
    <source>
        <dbReference type="ARBA" id="ARBA00022989"/>
    </source>
</evidence>
<dbReference type="PANTHER" id="PTHR24223">
    <property type="entry name" value="ATP-BINDING CASSETTE SUB-FAMILY C"/>
    <property type="match status" value="1"/>
</dbReference>
<dbReference type="PROSITE" id="PS00211">
    <property type="entry name" value="ABC_TRANSPORTER_1"/>
    <property type="match status" value="2"/>
</dbReference>
<sequence>MNVSLASVCSPNGDDRFGPAVQGCRQNFDFTFVFEQYIFTIIPVIILLIAAPLRIRYLYKLPKVIRGNSVKYAKLATLSLWSACHLALLIIWATTPSSGAIKTAAITSYCLSFAAGIVGLALSYNEHSKSMKPSTTITTYMFISLILDVATLRTTWLITMPAAIRIVFTMEFVLKGLILVLEAKEKREWLVDNQNRHSPEETSGIFNRGVFWWVNSLLASGFRQLLRPSDLFELQEDMLAAVLCERFWSSWDQDTHNSKYKLIIVCTRTLVWPILSAIPARSILVVFTICQPLLLNRFLLYLQEADESLNIGYGLIAAYGLVYIGMAISSAFYFHKAFRMATMLRGLLIAVIFKHTTEISIAASDNSASVTLMSTDVDTIVRAIRQLHDLWADVVQVAVATWLLSVFIGPAAAAPVAVCLLSLVLTIYVSPKARASQGAWFEKVQKRIGVTSKMLGHMKSVKMSGLAQELALSISRMRVDEMKAAKPFRLIMVCTAALAQVPVLVSPVAAFAVFAIVSARTGETFEATTLFSSLSLIILLAAPLFGTFETIINLQSSLACFERIQRYLCTPGRKDRRSKLSNGSQTTISKPGIRLSRGQNDHALGIMDDEIEMMTPPPHKPNTSEPHECVHIRLRDASFTWSDEGPVFVKHVNFVVMKSQFMVLVGAVASGKTTLLKGLLGECTGMSGDVMLAQARTSWCDQSPWIYNGTVRENIVGYGYYDSKLYHKVSYACDLLKDFSRFPDGDETLVGSKGLSLSGGQKQRVALARAIYSRPEIAIFDDVLSGLDNHTANTVCDRLFSHKCGILREWGTTIILATHSAVPLHMADQILVLGKDGGVAELGSPTELTIRDGYVKSIFEGNKFRMTEVEEIAASDDEKNALLTGALQLAKKSEPIDKRRQLGDNTVYQFYFSSLGLGLTAILLVVEFSNAFLQTFPTVWLKWWSDASTAGGNQSIGLYLGVYAALQMAAVAALVMVKIVTKSGLELHERLLRVVIRAPLSLFVSVDTGSLTTRFSQDLGEVDRSLPLGMLVTIQNLLTCIGQAVLIASSTWYLAIAYPFLLATFVFLQKAYLRTSRQLRFLDLEEKAPVYTQFLETLAGLLTVRAMNWTNRAIDRNHELVDRAQKPFYLLLMVQRWLTLVLDFIVATLALLVVGLAVKLRDSVSVGLTGVSLVQLITFAETVRMLILWWTSLETSIGAVARIKQFSESTPDENLPGEISVVPQEWPAHGSIEINSISASYAENKTKALDDVSISIKAGENVGIVGRTGSGKSSLLLTLARMLNMSAGSILIDGLDITALPREEVRSRLNIISQDQFFLPGTIRQNIDPHDTFSTEEILAVLLKLDLLGSVESNGGLDADMDEDMLSQGQRQLFFLGKAILRRNRGCVVLLDEATSSVDHETEASIRNLFRKEFETHTVVAVAHRLDTIIDFDRVIVMDNGAVIEQGRPTDLLQRSGPFQALWNAARVTSRS</sequence>
<dbReference type="FunFam" id="3.40.50.300:FF:000838">
    <property type="entry name" value="ABC multidrug transporter (Eurofung)"/>
    <property type="match status" value="1"/>
</dbReference>
<evidence type="ECO:0000256" key="4">
    <source>
        <dbReference type="ARBA" id="ARBA00022692"/>
    </source>
</evidence>
<feature type="transmembrane region" description="Helical" evidence="10">
    <location>
        <begin position="956"/>
        <end position="980"/>
    </location>
</feature>
<evidence type="ECO:0000256" key="8">
    <source>
        <dbReference type="ARBA" id="ARBA00023136"/>
    </source>
</evidence>
<evidence type="ECO:0000256" key="3">
    <source>
        <dbReference type="ARBA" id="ARBA00022475"/>
    </source>
</evidence>
<dbReference type="InterPro" id="IPR044726">
    <property type="entry name" value="ABCC_6TM_D2"/>
</dbReference>
<organism evidence="13 14">
    <name type="scientific">Truncatella angustata</name>
    <dbReference type="NCBI Taxonomy" id="152316"/>
    <lineage>
        <taxon>Eukaryota</taxon>
        <taxon>Fungi</taxon>
        <taxon>Dikarya</taxon>
        <taxon>Ascomycota</taxon>
        <taxon>Pezizomycotina</taxon>
        <taxon>Sordariomycetes</taxon>
        <taxon>Xylariomycetidae</taxon>
        <taxon>Amphisphaeriales</taxon>
        <taxon>Sporocadaceae</taxon>
        <taxon>Truncatella</taxon>
    </lineage>
</organism>
<feature type="transmembrane region" description="Helical" evidence="10">
    <location>
        <begin position="1052"/>
        <end position="1073"/>
    </location>
</feature>
<evidence type="ECO:0000256" key="2">
    <source>
        <dbReference type="ARBA" id="ARBA00022448"/>
    </source>
</evidence>
<evidence type="ECO:0000313" key="13">
    <source>
        <dbReference type="EMBL" id="KAH6659682.1"/>
    </source>
</evidence>
<dbReference type="InterPro" id="IPR003439">
    <property type="entry name" value="ABC_transporter-like_ATP-bd"/>
</dbReference>